<protein>
    <submittedName>
        <fullName evidence="2">Uncharacterized protein</fullName>
    </submittedName>
</protein>
<feature type="region of interest" description="Disordered" evidence="1">
    <location>
        <begin position="14"/>
        <end position="35"/>
    </location>
</feature>
<comment type="caution">
    <text evidence="2">The sequence shown here is derived from an EMBL/GenBank/DDBJ whole genome shotgun (WGS) entry which is preliminary data.</text>
</comment>
<name>A0A7J7IVW4_BUGNE</name>
<reference evidence="2" key="1">
    <citation type="submission" date="2020-06" db="EMBL/GenBank/DDBJ databases">
        <title>Draft genome of Bugula neritina, a colonial animal packing powerful symbionts and potential medicines.</title>
        <authorList>
            <person name="Rayko M."/>
        </authorList>
    </citation>
    <scope>NUCLEOTIDE SEQUENCE [LARGE SCALE GENOMIC DNA]</scope>
    <source>
        <strain evidence="2">Kwan_BN1</strain>
    </source>
</reference>
<dbReference type="Proteomes" id="UP000593567">
    <property type="component" value="Unassembled WGS sequence"/>
</dbReference>
<evidence type="ECO:0000313" key="3">
    <source>
        <dbReference type="Proteomes" id="UP000593567"/>
    </source>
</evidence>
<sequence>MAYTQNLQHNYYVNTRESKESTIHPRKKVEGPHTDASCSYKSKTVDDPWGGQAYYLVRRCGDTCGRYINGAQERHYSEDCNYVGYVDNRTGHKYFVSNCHCQTTDFV</sequence>
<proteinExistence type="predicted"/>
<evidence type="ECO:0000313" key="2">
    <source>
        <dbReference type="EMBL" id="KAF6017980.1"/>
    </source>
</evidence>
<feature type="compositionally biased region" description="Basic and acidic residues" evidence="1">
    <location>
        <begin position="16"/>
        <end position="33"/>
    </location>
</feature>
<dbReference type="AlphaFoldDB" id="A0A7J7IVW4"/>
<accession>A0A7J7IVW4</accession>
<keyword evidence="3" id="KW-1185">Reference proteome</keyword>
<gene>
    <name evidence="2" type="ORF">EB796_023740</name>
</gene>
<evidence type="ECO:0000256" key="1">
    <source>
        <dbReference type="SAM" id="MobiDB-lite"/>
    </source>
</evidence>
<organism evidence="2 3">
    <name type="scientific">Bugula neritina</name>
    <name type="common">Brown bryozoan</name>
    <name type="synonym">Sertularia neritina</name>
    <dbReference type="NCBI Taxonomy" id="10212"/>
    <lineage>
        <taxon>Eukaryota</taxon>
        <taxon>Metazoa</taxon>
        <taxon>Spiralia</taxon>
        <taxon>Lophotrochozoa</taxon>
        <taxon>Bryozoa</taxon>
        <taxon>Gymnolaemata</taxon>
        <taxon>Cheilostomatida</taxon>
        <taxon>Flustrina</taxon>
        <taxon>Buguloidea</taxon>
        <taxon>Bugulidae</taxon>
        <taxon>Bugula</taxon>
    </lineage>
</organism>
<dbReference type="EMBL" id="VXIV02003349">
    <property type="protein sequence ID" value="KAF6017980.1"/>
    <property type="molecule type" value="Genomic_DNA"/>
</dbReference>